<protein>
    <submittedName>
        <fullName evidence="2">Uncharacterized protein</fullName>
    </submittedName>
</protein>
<dbReference type="EMBL" id="JBBWUH010000006">
    <property type="protein sequence ID" value="KAK8164099.1"/>
    <property type="molecule type" value="Genomic_DNA"/>
</dbReference>
<proteinExistence type="predicted"/>
<reference evidence="2 3" key="1">
    <citation type="journal article" date="2022" name="G3 (Bethesda)">
        <title>Enemy or ally: a genomic approach to elucidate the lifestyle of Phyllosticta citrichinaensis.</title>
        <authorList>
            <person name="Buijs V.A."/>
            <person name="Groenewald J.Z."/>
            <person name="Haridas S."/>
            <person name="LaButti K.M."/>
            <person name="Lipzen A."/>
            <person name="Martin F.M."/>
            <person name="Barry K."/>
            <person name="Grigoriev I.V."/>
            <person name="Crous P.W."/>
            <person name="Seidl M.F."/>
        </authorList>
    </citation>
    <scope>NUCLEOTIDE SEQUENCE [LARGE SCALE GENOMIC DNA]</scope>
    <source>
        <strain evidence="2 3">CBS 129764</strain>
    </source>
</reference>
<feature type="compositionally biased region" description="Low complexity" evidence="1">
    <location>
        <begin position="189"/>
        <end position="200"/>
    </location>
</feature>
<evidence type="ECO:0000313" key="2">
    <source>
        <dbReference type="EMBL" id="KAK8164099.1"/>
    </source>
</evidence>
<organism evidence="2 3">
    <name type="scientific">Phyllosticta citrichinensis</name>
    <dbReference type="NCBI Taxonomy" id="1130410"/>
    <lineage>
        <taxon>Eukaryota</taxon>
        <taxon>Fungi</taxon>
        <taxon>Dikarya</taxon>
        <taxon>Ascomycota</taxon>
        <taxon>Pezizomycotina</taxon>
        <taxon>Dothideomycetes</taxon>
        <taxon>Dothideomycetes incertae sedis</taxon>
        <taxon>Botryosphaeriales</taxon>
        <taxon>Phyllostictaceae</taxon>
        <taxon>Phyllosticta</taxon>
    </lineage>
</organism>
<keyword evidence="3" id="KW-1185">Reference proteome</keyword>
<comment type="caution">
    <text evidence="2">The sequence shown here is derived from an EMBL/GenBank/DDBJ whole genome shotgun (WGS) entry which is preliminary data.</text>
</comment>
<evidence type="ECO:0000313" key="3">
    <source>
        <dbReference type="Proteomes" id="UP001456524"/>
    </source>
</evidence>
<name>A0ABR1XQW5_9PEZI</name>
<sequence length="210" mass="23323">MPPGIAAASMQHSFRRLLDEDIHCRSQTQREPFLATLDILHGAVPPVAHPHLHNPNCSTPSFTRITSPTMTEEMHAFCRRLVEISAKIAHKTKRQQPLVTQKKSGVYTLSPDSTSARSDTHIKLVPIHTQAAVAEVAKYTRLRDTKQARGPHRPHPSTRAFINCITVMTIMSFDPLPSQSTITRATPYSKSSKTKAMTTSVGKAKRVNLE</sequence>
<evidence type="ECO:0000256" key="1">
    <source>
        <dbReference type="SAM" id="MobiDB-lite"/>
    </source>
</evidence>
<dbReference type="Proteomes" id="UP001456524">
    <property type="component" value="Unassembled WGS sequence"/>
</dbReference>
<accession>A0ABR1XQW5</accession>
<gene>
    <name evidence="2" type="ORF">IWX90DRAFT_249603</name>
</gene>
<feature type="region of interest" description="Disordered" evidence="1">
    <location>
        <begin position="184"/>
        <end position="210"/>
    </location>
</feature>